<name>A0AAW1SUR0_9CHLO</name>
<accession>A0AAW1SUR0</accession>
<evidence type="ECO:0000313" key="1">
    <source>
        <dbReference type="EMBL" id="KAK9857191.1"/>
    </source>
</evidence>
<sequence>MTSMHGELDKLLSFGRQAHSSSCHLSQSAVVAAATSAVASRHKQSTVAGAEVSAQPHTVEDMEKVIAANLPIFYFHPDERFYPCTVEWFLERCNLSIVRKGFGRKVQEVLQSYGGLTPERLRDAQKLWNSRGRRAKRRTFLQLFLDPDARAGQPVDMLSQMPIYVHVKEVVDPQGRRAALEVNYMKFLAYNGFYKLFGIFYAGEIGAHDADWEHVTLRLSPDAQKVLGIYYSAHRHRDGVWRSADEMLRGDDGRPKAFIATNGHGSYPEPGTVPRVFFIFPDETSDQGHVWKSTKCHLITPSGRLPQVMDRGNELNGSTYDACGAEGPPPDVEVVRDPAVWLGYEGRWGSSVVAPQLQEWFERAENPVSRTWLQQVFFPLLPGVESIYEPAMESAEEVVDDLKENVDQALDSFRK</sequence>
<evidence type="ECO:0000313" key="2">
    <source>
        <dbReference type="Proteomes" id="UP001485043"/>
    </source>
</evidence>
<dbReference type="AlphaFoldDB" id="A0AAW1SUR0"/>
<dbReference type="PANTHER" id="PTHR48174">
    <property type="entry name" value="DUF946 FAMILY PROTEIN"/>
    <property type="match status" value="1"/>
</dbReference>
<dbReference type="Pfam" id="PF06101">
    <property type="entry name" value="Vps62"/>
    <property type="match status" value="1"/>
</dbReference>
<dbReference type="PANTHER" id="PTHR48174:SF5">
    <property type="entry name" value="VACUOLAR PROTEIN SORTING-ASSOCIATED PROTEIN 62"/>
    <property type="match status" value="1"/>
</dbReference>
<gene>
    <name evidence="1" type="ORF">WJX84_004091</name>
</gene>
<organism evidence="1 2">
    <name type="scientific">Apatococcus fuscideae</name>
    <dbReference type="NCBI Taxonomy" id="2026836"/>
    <lineage>
        <taxon>Eukaryota</taxon>
        <taxon>Viridiplantae</taxon>
        <taxon>Chlorophyta</taxon>
        <taxon>core chlorophytes</taxon>
        <taxon>Trebouxiophyceae</taxon>
        <taxon>Chlorellales</taxon>
        <taxon>Chlorellaceae</taxon>
        <taxon>Apatococcus</taxon>
    </lineage>
</organism>
<protein>
    <submittedName>
        <fullName evidence="1">Uncharacterized protein</fullName>
    </submittedName>
</protein>
<reference evidence="1 2" key="1">
    <citation type="journal article" date="2024" name="Nat. Commun.">
        <title>Phylogenomics reveals the evolutionary origins of lichenization in chlorophyte algae.</title>
        <authorList>
            <person name="Puginier C."/>
            <person name="Libourel C."/>
            <person name="Otte J."/>
            <person name="Skaloud P."/>
            <person name="Haon M."/>
            <person name="Grisel S."/>
            <person name="Petersen M."/>
            <person name="Berrin J.G."/>
            <person name="Delaux P.M."/>
            <person name="Dal Grande F."/>
            <person name="Keller J."/>
        </authorList>
    </citation>
    <scope>NUCLEOTIDE SEQUENCE [LARGE SCALE GENOMIC DNA]</scope>
    <source>
        <strain evidence="1 2">SAG 2523</strain>
    </source>
</reference>
<dbReference type="EMBL" id="JALJOV010000983">
    <property type="protein sequence ID" value="KAK9857191.1"/>
    <property type="molecule type" value="Genomic_DNA"/>
</dbReference>
<keyword evidence="2" id="KW-1185">Reference proteome</keyword>
<dbReference type="InterPro" id="IPR009291">
    <property type="entry name" value="Vps62"/>
</dbReference>
<dbReference type="Proteomes" id="UP001485043">
    <property type="component" value="Unassembled WGS sequence"/>
</dbReference>
<comment type="caution">
    <text evidence="1">The sequence shown here is derived from an EMBL/GenBank/DDBJ whole genome shotgun (WGS) entry which is preliminary data.</text>
</comment>
<proteinExistence type="predicted"/>